<proteinExistence type="predicted"/>
<protein>
    <submittedName>
        <fullName evidence="1">Uncharacterized protein</fullName>
    </submittedName>
</protein>
<reference evidence="1" key="1">
    <citation type="submission" date="2014-11" db="EMBL/GenBank/DDBJ databases">
        <authorList>
            <person name="Amaro Gonzalez C."/>
        </authorList>
    </citation>
    <scope>NUCLEOTIDE SEQUENCE</scope>
</reference>
<evidence type="ECO:0000313" key="1">
    <source>
        <dbReference type="EMBL" id="JAH55374.1"/>
    </source>
</evidence>
<name>A0A0E9TNV6_ANGAN</name>
<reference evidence="1" key="2">
    <citation type="journal article" date="2015" name="Fish Shellfish Immunol.">
        <title>Early steps in the European eel (Anguilla anguilla)-Vibrio vulnificus interaction in the gills: Role of the RtxA13 toxin.</title>
        <authorList>
            <person name="Callol A."/>
            <person name="Pajuelo D."/>
            <person name="Ebbesson L."/>
            <person name="Teles M."/>
            <person name="MacKenzie S."/>
            <person name="Amaro C."/>
        </authorList>
    </citation>
    <scope>NUCLEOTIDE SEQUENCE</scope>
</reference>
<organism evidence="1">
    <name type="scientific">Anguilla anguilla</name>
    <name type="common">European freshwater eel</name>
    <name type="synonym">Muraena anguilla</name>
    <dbReference type="NCBI Taxonomy" id="7936"/>
    <lineage>
        <taxon>Eukaryota</taxon>
        <taxon>Metazoa</taxon>
        <taxon>Chordata</taxon>
        <taxon>Craniata</taxon>
        <taxon>Vertebrata</taxon>
        <taxon>Euteleostomi</taxon>
        <taxon>Actinopterygii</taxon>
        <taxon>Neopterygii</taxon>
        <taxon>Teleostei</taxon>
        <taxon>Anguilliformes</taxon>
        <taxon>Anguillidae</taxon>
        <taxon>Anguilla</taxon>
    </lineage>
</organism>
<accession>A0A0E9TNV6</accession>
<sequence>MTPGPVTGARLHK</sequence>
<dbReference type="EMBL" id="GBXM01053203">
    <property type="protein sequence ID" value="JAH55374.1"/>
    <property type="molecule type" value="Transcribed_RNA"/>
</dbReference>